<protein>
    <submittedName>
        <fullName evidence="5">CBS domain protein</fullName>
    </submittedName>
</protein>
<feature type="domain" description="CBS" evidence="4">
    <location>
        <begin position="81"/>
        <end position="138"/>
    </location>
</feature>
<dbReference type="PROSITE" id="PS50914">
    <property type="entry name" value="BON"/>
    <property type="match status" value="1"/>
</dbReference>
<dbReference type="Gene3D" id="3.10.580.10">
    <property type="entry name" value="CBS-domain"/>
    <property type="match status" value="1"/>
</dbReference>
<accession>A0A2T0R9B1</accession>
<name>A0A2T0R9B1_9ACTN</name>
<dbReference type="SUPFAM" id="SSF54631">
    <property type="entry name" value="CBS-domain pair"/>
    <property type="match status" value="1"/>
</dbReference>
<organism evidence="5 6">
    <name type="scientific">Pseudosporangium ferrugineum</name>
    <dbReference type="NCBI Taxonomy" id="439699"/>
    <lineage>
        <taxon>Bacteria</taxon>
        <taxon>Bacillati</taxon>
        <taxon>Actinomycetota</taxon>
        <taxon>Actinomycetes</taxon>
        <taxon>Micromonosporales</taxon>
        <taxon>Micromonosporaceae</taxon>
        <taxon>Pseudosporangium</taxon>
    </lineage>
</organism>
<dbReference type="RefSeq" id="WP_106131458.1">
    <property type="nucleotide sequence ID" value="NZ_PVZG01000048.1"/>
</dbReference>
<dbReference type="Gene3D" id="3.30.1340.30">
    <property type="match status" value="1"/>
</dbReference>
<evidence type="ECO:0000259" key="4">
    <source>
        <dbReference type="PROSITE" id="PS51371"/>
    </source>
</evidence>
<proteinExistence type="predicted"/>
<dbReference type="PROSITE" id="PS51371">
    <property type="entry name" value="CBS"/>
    <property type="match status" value="2"/>
</dbReference>
<evidence type="ECO:0000256" key="1">
    <source>
        <dbReference type="ARBA" id="ARBA00023122"/>
    </source>
</evidence>
<dbReference type="SMART" id="SM00116">
    <property type="entry name" value="CBS"/>
    <property type="match status" value="2"/>
</dbReference>
<evidence type="ECO:0000259" key="3">
    <source>
        <dbReference type="PROSITE" id="PS50914"/>
    </source>
</evidence>
<dbReference type="PANTHER" id="PTHR43080">
    <property type="entry name" value="CBS DOMAIN-CONTAINING PROTEIN CBSX3, MITOCHONDRIAL"/>
    <property type="match status" value="1"/>
</dbReference>
<gene>
    <name evidence="5" type="ORF">CLV70_14817</name>
</gene>
<dbReference type="EMBL" id="PVZG01000048">
    <property type="protein sequence ID" value="PRY17749.1"/>
    <property type="molecule type" value="Genomic_DNA"/>
</dbReference>
<evidence type="ECO:0000256" key="2">
    <source>
        <dbReference type="PROSITE-ProRule" id="PRU00703"/>
    </source>
</evidence>
<evidence type="ECO:0000313" key="6">
    <source>
        <dbReference type="Proteomes" id="UP000239209"/>
    </source>
</evidence>
<dbReference type="InterPro" id="IPR007055">
    <property type="entry name" value="BON_dom"/>
</dbReference>
<feature type="domain" description="CBS" evidence="4">
    <location>
        <begin position="1"/>
        <end position="59"/>
    </location>
</feature>
<dbReference type="Pfam" id="PF00571">
    <property type="entry name" value="CBS"/>
    <property type="match status" value="2"/>
</dbReference>
<keyword evidence="6" id="KW-1185">Reference proteome</keyword>
<reference evidence="5 6" key="1">
    <citation type="submission" date="2018-03" db="EMBL/GenBank/DDBJ databases">
        <title>Genomic Encyclopedia of Archaeal and Bacterial Type Strains, Phase II (KMG-II): from individual species to whole genera.</title>
        <authorList>
            <person name="Goeker M."/>
        </authorList>
    </citation>
    <scope>NUCLEOTIDE SEQUENCE [LARGE SCALE GENOMIC DNA]</scope>
    <source>
        <strain evidence="5 6">DSM 45348</strain>
    </source>
</reference>
<dbReference type="AlphaFoldDB" id="A0A2T0R9B1"/>
<dbReference type="PANTHER" id="PTHR43080:SF29">
    <property type="entry name" value="OS02G0818000 PROTEIN"/>
    <property type="match status" value="1"/>
</dbReference>
<dbReference type="Proteomes" id="UP000239209">
    <property type="component" value="Unassembled WGS sequence"/>
</dbReference>
<dbReference type="InterPro" id="IPR051257">
    <property type="entry name" value="Diverse_CBS-Domain"/>
</dbReference>
<comment type="caution">
    <text evidence="5">The sequence shown here is derived from an EMBL/GenBank/DDBJ whole genome shotgun (WGS) entry which is preliminary data.</text>
</comment>
<sequence>MTAEVVTVDYDTPPADVVTTMTAYDVSAVAVVDDYDSVLGVITRTDVLTGLQVRTPDQSSRAPWRRPVAAPAWTAHSAGQMMSAPALTVEPDVTLGQAGRLMRHHAVNRLLVTGPDRRLLGIVTAADLLKVYDRADEVVRAEVGQVLATLPTSDVAFDVHDGVTVMAGTVADAGTASLLSRVVHSVPGVTAVRSEVTVDPPAAAEAAPAVRTRHRPIDGWWQTRRPHRDNRPIPAAARR</sequence>
<feature type="domain" description="BON" evidence="3">
    <location>
        <begin position="131"/>
        <end position="200"/>
    </location>
</feature>
<evidence type="ECO:0000313" key="5">
    <source>
        <dbReference type="EMBL" id="PRY17749.1"/>
    </source>
</evidence>
<keyword evidence="1 2" id="KW-0129">CBS domain</keyword>
<dbReference type="InterPro" id="IPR000644">
    <property type="entry name" value="CBS_dom"/>
</dbReference>
<dbReference type="OrthoDB" id="2111978at2"/>
<dbReference type="InterPro" id="IPR046342">
    <property type="entry name" value="CBS_dom_sf"/>
</dbReference>